<accession>H1KEU4</accession>
<dbReference type="AlphaFoldDB" id="H1KEU4"/>
<feature type="region of interest" description="Disordered" evidence="1">
    <location>
        <begin position="104"/>
        <end position="141"/>
    </location>
</feature>
<evidence type="ECO:0000313" key="3">
    <source>
        <dbReference type="EMBL" id="EHP93935.1"/>
    </source>
</evidence>
<dbReference type="PANTHER" id="PTHR46637">
    <property type="entry name" value="TIS1421-TRANSPOSASE PROTEIN A"/>
    <property type="match status" value="1"/>
</dbReference>
<dbReference type="Pfam" id="PF13340">
    <property type="entry name" value="DUF4096"/>
    <property type="match status" value="1"/>
</dbReference>
<dbReference type="InterPro" id="IPR025161">
    <property type="entry name" value="IS402-like_dom"/>
</dbReference>
<dbReference type="PATRIC" id="fig|882800.3.peg.1127"/>
<protein>
    <submittedName>
        <fullName evidence="3">Putative transposase</fullName>
    </submittedName>
</protein>
<dbReference type="InterPro" id="IPR052909">
    <property type="entry name" value="Transposase_6_like"/>
</dbReference>
<feature type="compositionally biased region" description="Low complexity" evidence="1">
    <location>
        <begin position="112"/>
        <end position="141"/>
    </location>
</feature>
<dbReference type="Proteomes" id="UP000004382">
    <property type="component" value="Unassembled WGS sequence"/>
</dbReference>
<evidence type="ECO:0000313" key="4">
    <source>
        <dbReference type="Proteomes" id="UP000004382"/>
    </source>
</evidence>
<comment type="caution">
    <text evidence="3">The sequence shown here is derived from an EMBL/GenBank/DDBJ whole genome shotgun (WGS) entry which is preliminary data.</text>
</comment>
<dbReference type="NCBIfam" id="NF033580">
    <property type="entry name" value="transpos_IS5_3"/>
    <property type="match status" value="1"/>
</dbReference>
<dbReference type="PANTHER" id="PTHR46637:SF1">
    <property type="entry name" value="BLL5188 PROTEIN"/>
    <property type="match status" value="1"/>
</dbReference>
<name>H1KEU4_METEX</name>
<evidence type="ECO:0000256" key="1">
    <source>
        <dbReference type="SAM" id="MobiDB-lite"/>
    </source>
</evidence>
<feature type="domain" description="Insertion element IS402-like" evidence="2">
    <location>
        <begin position="6"/>
        <end position="78"/>
    </location>
</feature>
<dbReference type="EMBL" id="AGJK01000019">
    <property type="protein sequence ID" value="EHP93935.1"/>
    <property type="molecule type" value="Genomic_DNA"/>
</dbReference>
<organism evidence="3 4">
    <name type="scientific">Methylorubrum extorquens DSM 13060</name>
    <dbReference type="NCBI Taxonomy" id="882800"/>
    <lineage>
        <taxon>Bacteria</taxon>
        <taxon>Pseudomonadati</taxon>
        <taxon>Pseudomonadota</taxon>
        <taxon>Alphaproteobacteria</taxon>
        <taxon>Hyphomicrobiales</taxon>
        <taxon>Methylobacteriaceae</taxon>
        <taxon>Methylorubrum</taxon>
    </lineage>
</organism>
<proteinExistence type="predicted"/>
<evidence type="ECO:0000259" key="2">
    <source>
        <dbReference type="Pfam" id="PF13340"/>
    </source>
</evidence>
<sequence length="141" mass="15385">MNHFWLTDEQFARIAPLLPNDTRGRERVDDRRVISGIVHVLKSGGRWTDAPRDLYGPKKTLYNRFVRWAAKGVWVELFETLAKAGGPPSQVLIDSTAFKAHRCAAGGKGGSRARPSAARGAGARPRSMPSPTASAARSRSC</sequence>
<reference evidence="3 4" key="1">
    <citation type="submission" date="2011-09" db="EMBL/GenBank/DDBJ databases">
        <title>The draft genome of Methylobacterium extorquens DSM 13060.</title>
        <authorList>
            <consortium name="US DOE Joint Genome Institute (JGI-PGF)"/>
            <person name="Lucas S."/>
            <person name="Han J."/>
            <person name="Lapidus A."/>
            <person name="Cheng J.-F."/>
            <person name="Goodwin L."/>
            <person name="Pitluck S."/>
            <person name="Peters L."/>
            <person name="Land M.L."/>
            <person name="Hauser L."/>
            <person name="Koskimaki J."/>
            <person name="Halonen O."/>
            <person name="Pirttila A."/>
            <person name="Frank C."/>
            <person name="Woyke T.J."/>
        </authorList>
    </citation>
    <scope>NUCLEOTIDE SEQUENCE [LARGE SCALE GENOMIC DNA]</scope>
    <source>
        <strain evidence="3 4">DSM 13060</strain>
    </source>
</reference>
<gene>
    <name evidence="3" type="ORF">MetexDRAFT_1156</name>
</gene>